<reference evidence="8 9" key="1">
    <citation type="submission" date="2020-07" db="EMBL/GenBank/DDBJ databases">
        <title>Genomic Encyclopedia of Type Strains, Phase IV (KMG-IV): sequencing the most valuable type-strain genomes for metagenomic binning, comparative biology and taxonomic classification.</title>
        <authorList>
            <person name="Goeker M."/>
        </authorList>
    </citation>
    <scope>NUCLEOTIDE SEQUENCE [LARGE SCALE GENOMIC DNA]</scope>
    <source>
        <strain evidence="8 9">DSM 25220</strain>
    </source>
</reference>
<keyword evidence="3" id="KW-1003">Cell membrane</keyword>
<evidence type="ECO:0000256" key="6">
    <source>
        <dbReference type="ARBA" id="ARBA00023136"/>
    </source>
</evidence>
<keyword evidence="5 7" id="KW-1133">Transmembrane helix</keyword>
<proteinExistence type="predicted"/>
<feature type="transmembrane region" description="Helical" evidence="7">
    <location>
        <begin position="138"/>
        <end position="158"/>
    </location>
</feature>
<comment type="caution">
    <text evidence="8">The sequence shown here is derived from an EMBL/GenBank/DDBJ whole genome shotgun (WGS) entry which is preliminary data.</text>
</comment>
<gene>
    <name evidence="8" type="ORF">HNQ85_000717</name>
</gene>
<feature type="transmembrane region" description="Helical" evidence="7">
    <location>
        <begin position="278"/>
        <end position="298"/>
    </location>
</feature>
<keyword evidence="4 7" id="KW-0812">Transmembrane</keyword>
<keyword evidence="9" id="KW-1185">Reference proteome</keyword>
<dbReference type="SUPFAM" id="SSF103473">
    <property type="entry name" value="MFS general substrate transporter"/>
    <property type="match status" value="1"/>
</dbReference>
<feature type="transmembrane region" description="Helical" evidence="7">
    <location>
        <begin position="304"/>
        <end position="321"/>
    </location>
</feature>
<dbReference type="RefSeq" id="WP_181536230.1">
    <property type="nucleotide sequence ID" value="NZ_JACDUU010000001.1"/>
</dbReference>
<evidence type="ECO:0000256" key="1">
    <source>
        <dbReference type="ARBA" id="ARBA00004651"/>
    </source>
</evidence>
<keyword evidence="2" id="KW-0813">Transport</keyword>
<evidence type="ECO:0000313" key="8">
    <source>
        <dbReference type="EMBL" id="MBA2870459.1"/>
    </source>
</evidence>
<feature type="transmembrane region" description="Helical" evidence="7">
    <location>
        <begin position="204"/>
        <end position="227"/>
    </location>
</feature>
<evidence type="ECO:0000256" key="2">
    <source>
        <dbReference type="ARBA" id="ARBA00022448"/>
    </source>
</evidence>
<feature type="transmembrane region" description="Helical" evidence="7">
    <location>
        <begin position="365"/>
        <end position="383"/>
    </location>
</feature>
<feature type="transmembrane region" description="Helical" evidence="7">
    <location>
        <begin position="247"/>
        <end position="266"/>
    </location>
</feature>
<comment type="subcellular location">
    <subcellularLocation>
        <location evidence="1">Cell membrane</location>
        <topology evidence="1">Multi-pass membrane protein</topology>
    </subcellularLocation>
</comment>
<dbReference type="CDD" id="cd06173">
    <property type="entry name" value="MFS_MefA_like"/>
    <property type="match status" value="1"/>
</dbReference>
<dbReference type="Pfam" id="PF07690">
    <property type="entry name" value="MFS_1"/>
    <property type="match status" value="1"/>
</dbReference>
<dbReference type="PANTHER" id="PTHR43266">
    <property type="entry name" value="MACROLIDE-EFFLUX PROTEIN"/>
    <property type="match status" value="1"/>
</dbReference>
<feature type="transmembrane region" description="Helical" evidence="7">
    <location>
        <begin position="164"/>
        <end position="184"/>
    </location>
</feature>
<feature type="transmembrane region" description="Helical" evidence="7">
    <location>
        <begin position="40"/>
        <end position="60"/>
    </location>
</feature>
<dbReference type="Gene3D" id="1.20.1250.20">
    <property type="entry name" value="MFS general substrate transporter like domains"/>
    <property type="match status" value="1"/>
</dbReference>
<dbReference type="InterPro" id="IPR036259">
    <property type="entry name" value="MFS_trans_sf"/>
</dbReference>
<dbReference type="InterPro" id="IPR011701">
    <property type="entry name" value="MFS"/>
</dbReference>
<evidence type="ECO:0000256" key="4">
    <source>
        <dbReference type="ARBA" id="ARBA00022692"/>
    </source>
</evidence>
<keyword evidence="6 7" id="KW-0472">Membrane</keyword>
<organism evidence="8 9">
    <name type="scientific">[Anoxybacillus] calidus</name>
    <dbReference type="NCBI Taxonomy" id="575178"/>
    <lineage>
        <taxon>Bacteria</taxon>
        <taxon>Bacillati</taxon>
        <taxon>Bacillota</taxon>
        <taxon>Bacilli</taxon>
        <taxon>Bacillales</taxon>
        <taxon>Anoxybacillaceae</taxon>
        <taxon>Paranoxybacillus</taxon>
    </lineage>
</organism>
<evidence type="ECO:0000313" key="9">
    <source>
        <dbReference type="Proteomes" id="UP000580891"/>
    </source>
</evidence>
<dbReference type="PANTHER" id="PTHR43266:SF7">
    <property type="entry name" value="TRANSPORTER, PUTATIVE-RELATED"/>
    <property type="match status" value="1"/>
</dbReference>
<feature type="transmembrane region" description="Helical" evidence="7">
    <location>
        <begin position="7"/>
        <end position="28"/>
    </location>
</feature>
<dbReference type="Proteomes" id="UP000580891">
    <property type="component" value="Unassembled WGS sequence"/>
</dbReference>
<evidence type="ECO:0000256" key="5">
    <source>
        <dbReference type="ARBA" id="ARBA00022989"/>
    </source>
</evidence>
<evidence type="ECO:0000256" key="7">
    <source>
        <dbReference type="SAM" id="Phobius"/>
    </source>
</evidence>
<evidence type="ECO:0000256" key="3">
    <source>
        <dbReference type="ARBA" id="ARBA00022475"/>
    </source>
</evidence>
<dbReference type="GO" id="GO:0022857">
    <property type="term" value="F:transmembrane transporter activity"/>
    <property type="evidence" value="ECO:0007669"/>
    <property type="project" value="InterPro"/>
</dbReference>
<accession>A0A7W0BVX8</accession>
<dbReference type="EMBL" id="JACDUU010000001">
    <property type="protein sequence ID" value="MBA2870459.1"/>
    <property type="molecule type" value="Genomic_DNA"/>
</dbReference>
<dbReference type="AlphaFoldDB" id="A0A7W0BVX8"/>
<sequence>MWRNRNVWLILIGEFIAGLGLWLGIIGNLEFLQNHVPSDFFKSLILFTGLLAGVLVGPLAGRVIDSNKKKTVLLYSGFARMLSVVFMLLALKYSSVLWMVCFMVAIQISAAFYFPALQAAIPLIVAEKDLLAMNGIHMNVATIARILGTALGGALLVVMNLYSLYIGSMVAYALLFVSTFFLMIQEETSQHKNNQHSKASFKEIVPVLEQIPIVKIALILMIIPYLFIGGFNLMVINISELQHDSSIKGLLYVTEGICFMIGAFIVKRISINKDLLKWMYSFTMIIALAHLSLFFAHIKIASVVSFGLFGLAVGCFFPIVTTIFQTKVSKDFHGRFFSFKNMLDRVMFQIVLLGTGLLLDTIGLQWMVVVFGSISLVLVFYFIMKNKKGQSDYVSRQDTIA</sequence>
<dbReference type="GO" id="GO:0005886">
    <property type="term" value="C:plasma membrane"/>
    <property type="evidence" value="ECO:0007669"/>
    <property type="project" value="UniProtKB-SubCell"/>
</dbReference>
<name>A0A7W0BVX8_9BACL</name>
<protein>
    <submittedName>
        <fullName evidence="8">MFS family permease</fullName>
    </submittedName>
</protein>